<dbReference type="AlphaFoldDB" id="A0A484F7J1"/>
<dbReference type="Proteomes" id="UP000014480">
    <property type="component" value="Unassembled WGS sequence"/>
</dbReference>
<protein>
    <submittedName>
        <fullName evidence="2">Uncharacterized protein</fullName>
    </submittedName>
</protein>
<feature type="compositionally biased region" description="Basic and acidic residues" evidence="1">
    <location>
        <begin position="8"/>
        <end position="19"/>
    </location>
</feature>
<reference evidence="3" key="1">
    <citation type="journal article" date="2013" name="New Phytol.">
        <title>Comparative genomic and transcriptomic analyses reveal the hemibiotrophic stage shift of Colletotrichum fungi.</title>
        <authorList>
            <person name="Gan P."/>
            <person name="Ikeda K."/>
            <person name="Irieda H."/>
            <person name="Narusaka M."/>
            <person name="O'Connell R.J."/>
            <person name="Narusaka Y."/>
            <person name="Takano Y."/>
            <person name="Kubo Y."/>
            <person name="Shirasu K."/>
        </authorList>
    </citation>
    <scope>NUCLEOTIDE SEQUENCE [LARGE SCALE GENOMIC DNA]</scope>
    <source>
        <strain evidence="3">104-T / ATCC 96160 / CBS 514.97 / LARS 414 / MAFF 240422</strain>
    </source>
</reference>
<organism evidence="2 3">
    <name type="scientific">Colletotrichum orbiculare (strain 104-T / ATCC 96160 / CBS 514.97 / LARS 414 / MAFF 240422)</name>
    <name type="common">Cucumber anthracnose fungus</name>
    <name type="synonym">Colletotrichum lagenarium</name>
    <dbReference type="NCBI Taxonomy" id="1213857"/>
    <lineage>
        <taxon>Eukaryota</taxon>
        <taxon>Fungi</taxon>
        <taxon>Dikarya</taxon>
        <taxon>Ascomycota</taxon>
        <taxon>Pezizomycotina</taxon>
        <taxon>Sordariomycetes</taxon>
        <taxon>Hypocreomycetidae</taxon>
        <taxon>Glomerellales</taxon>
        <taxon>Glomerellaceae</taxon>
        <taxon>Colletotrichum</taxon>
        <taxon>Colletotrichum orbiculare species complex</taxon>
    </lineage>
</organism>
<comment type="caution">
    <text evidence="2">The sequence shown here is derived from an EMBL/GenBank/DDBJ whole genome shotgun (WGS) entry which is preliminary data.</text>
</comment>
<evidence type="ECO:0000256" key="1">
    <source>
        <dbReference type="SAM" id="MobiDB-lite"/>
    </source>
</evidence>
<name>A0A484F7J1_COLOR</name>
<keyword evidence="3" id="KW-1185">Reference proteome</keyword>
<accession>A0A484F7J1</accession>
<gene>
    <name evidence="2" type="ORF">Cob_v012872</name>
</gene>
<dbReference type="EMBL" id="AMCV02000055">
    <property type="protein sequence ID" value="TDZ14229.1"/>
    <property type="molecule type" value="Genomic_DNA"/>
</dbReference>
<sequence>MITAALDEPSKTAPEDRLHSTKKHSIPAISGILPKPSMAPISERKASRGPKQLLRWMTQPRAMSVIFQDLSMVILLSCRLFSTVTSILLFKLQKFRLLPWANTRSNKSSYLSNYLLIASRGWPPLVGHNSRTVTNIMILRGVTVCHLEP</sequence>
<reference evidence="3" key="2">
    <citation type="journal article" date="2019" name="Mol. Plant Microbe Interact.">
        <title>Genome sequence resources for four phytopathogenic fungi from the Colletotrichum orbiculare species complex.</title>
        <authorList>
            <person name="Gan P."/>
            <person name="Tsushima A."/>
            <person name="Narusaka M."/>
            <person name="Narusaka Y."/>
            <person name="Takano Y."/>
            <person name="Kubo Y."/>
            <person name="Shirasu K."/>
        </authorList>
    </citation>
    <scope>GENOME REANNOTATION</scope>
    <source>
        <strain evidence="3">104-T / ATCC 96160 / CBS 514.97 / LARS 414 / MAFF 240422</strain>
    </source>
</reference>
<proteinExistence type="predicted"/>
<feature type="region of interest" description="Disordered" evidence="1">
    <location>
        <begin position="1"/>
        <end position="23"/>
    </location>
</feature>
<evidence type="ECO:0000313" key="3">
    <source>
        <dbReference type="Proteomes" id="UP000014480"/>
    </source>
</evidence>
<evidence type="ECO:0000313" key="2">
    <source>
        <dbReference type="EMBL" id="TDZ14229.1"/>
    </source>
</evidence>